<dbReference type="EMBL" id="HBFM01020282">
    <property type="protein sequence ID" value="CAD8777672.1"/>
    <property type="molecule type" value="Transcribed_RNA"/>
</dbReference>
<organism evidence="1">
    <name type="scientific">Polytomella parva</name>
    <dbReference type="NCBI Taxonomy" id="51329"/>
    <lineage>
        <taxon>Eukaryota</taxon>
        <taxon>Viridiplantae</taxon>
        <taxon>Chlorophyta</taxon>
        <taxon>core chlorophytes</taxon>
        <taxon>Chlorophyceae</taxon>
        <taxon>CS clade</taxon>
        <taxon>Chlamydomonadales</taxon>
        <taxon>Chlamydomonadaceae</taxon>
        <taxon>Polytomella</taxon>
    </lineage>
</organism>
<proteinExistence type="predicted"/>
<gene>
    <name evidence="1" type="ORF">PPAR00522_LOCUS13207</name>
</gene>
<evidence type="ECO:0000313" key="1">
    <source>
        <dbReference type="EMBL" id="CAD8777672.1"/>
    </source>
</evidence>
<name>A0A7S0YM86_9CHLO</name>
<dbReference type="AlphaFoldDB" id="A0A7S0YM86"/>
<reference evidence="1" key="1">
    <citation type="submission" date="2021-01" db="EMBL/GenBank/DDBJ databases">
        <authorList>
            <person name="Corre E."/>
            <person name="Pelletier E."/>
            <person name="Niang G."/>
            <person name="Scheremetjew M."/>
            <person name="Finn R."/>
            <person name="Kale V."/>
            <person name="Holt S."/>
            <person name="Cochrane G."/>
            <person name="Meng A."/>
            <person name="Brown T."/>
            <person name="Cohen L."/>
        </authorList>
    </citation>
    <scope>NUCLEOTIDE SEQUENCE</scope>
    <source>
        <strain evidence="1">SAG 63-3</strain>
    </source>
</reference>
<evidence type="ECO:0008006" key="2">
    <source>
        <dbReference type="Google" id="ProtNLM"/>
    </source>
</evidence>
<protein>
    <recommendedName>
        <fullName evidence="2">Flagellar associated protein</fullName>
    </recommendedName>
</protein>
<accession>A0A7S0YM86</accession>
<sequence>MNNNKLDEAALLAGCRGVFSKASYITMGSKEKPEEYIKKIPPRSVYTGKHFATIPGKDGFTNEVYFEKKHNWISDGDKYIDKLRYKDSGQEKKKGFLTSDFSKRDEFSNVIRTEQWREQLSQESNFASKALESFASNAGLDTFQQATKKEEPELLLYDLVFEKEDPNFTGASKTHRDTKNRTQLTKDRNLGSMSTTTALTYTAPTEHTKPDYARKPIVRDTFFRRENVLFPGGCAADPGL</sequence>